<proteinExistence type="predicted"/>
<dbReference type="Proteomes" id="UP001054837">
    <property type="component" value="Unassembled WGS sequence"/>
</dbReference>
<name>A0AAV4PDW5_9ARAC</name>
<gene>
    <name evidence="1" type="primary">AVEN_233730_1</name>
    <name evidence="1" type="ORF">CDAR_441241</name>
</gene>
<accession>A0AAV4PDW5</accession>
<dbReference type="AlphaFoldDB" id="A0AAV4PDW5"/>
<protein>
    <submittedName>
        <fullName evidence="1">Uncharacterized protein</fullName>
    </submittedName>
</protein>
<keyword evidence="2" id="KW-1185">Reference proteome</keyword>
<reference evidence="1 2" key="1">
    <citation type="submission" date="2021-06" db="EMBL/GenBank/DDBJ databases">
        <title>Caerostris darwini draft genome.</title>
        <authorList>
            <person name="Kono N."/>
            <person name="Arakawa K."/>
        </authorList>
    </citation>
    <scope>NUCLEOTIDE SEQUENCE [LARGE SCALE GENOMIC DNA]</scope>
</reference>
<sequence>DINFTPQIKSRDSLDVISESDLLCCTESEILEGLSEQGVSHVARITIKRGTESVPTKHLILTSASTTVLSSVKAGYLHYRIFPYIPNPLRCFICENSVILKQPASVFKLALTVPLSVILILVVNLHPNDSTVHPNTSSTTNLPATPRHTNCKLKSYHKKKNLIANTTPSIKCKSSTSKSKPLPKFKKHFDTNRFEPLASFVLETESHTEHPDSSNSEVMLEYDATVMVLE</sequence>
<organism evidence="1 2">
    <name type="scientific">Caerostris darwini</name>
    <dbReference type="NCBI Taxonomy" id="1538125"/>
    <lineage>
        <taxon>Eukaryota</taxon>
        <taxon>Metazoa</taxon>
        <taxon>Ecdysozoa</taxon>
        <taxon>Arthropoda</taxon>
        <taxon>Chelicerata</taxon>
        <taxon>Arachnida</taxon>
        <taxon>Araneae</taxon>
        <taxon>Araneomorphae</taxon>
        <taxon>Entelegynae</taxon>
        <taxon>Araneoidea</taxon>
        <taxon>Araneidae</taxon>
        <taxon>Caerostris</taxon>
    </lineage>
</organism>
<evidence type="ECO:0000313" key="1">
    <source>
        <dbReference type="EMBL" id="GIX95380.1"/>
    </source>
</evidence>
<dbReference type="EMBL" id="BPLQ01002729">
    <property type="protein sequence ID" value="GIX95380.1"/>
    <property type="molecule type" value="Genomic_DNA"/>
</dbReference>
<comment type="caution">
    <text evidence="1">The sequence shown here is derived from an EMBL/GenBank/DDBJ whole genome shotgun (WGS) entry which is preliminary data.</text>
</comment>
<evidence type="ECO:0000313" key="2">
    <source>
        <dbReference type="Proteomes" id="UP001054837"/>
    </source>
</evidence>
<feature type="non-terminal residue" evidence="1">
    <location>
        <position position="1"/>
    </location>
</feature>